<dbReference type="AlphaFoldDB" id="A0A821PW47"/>
<dbReference type="OrthoDB" id="8196708at2759"/>
<name>A0A821PW47_9NEOP</name>
<accession>A0A821PW47</accession>
<dbReference type="EMBL" id="CAJOBZ010000007">
    <property type="protein sequence ID" value="CAF4815149.1"/>
    <property type="molecule type" value="Genomic_DNA"/>
</dbReference>
<proteinExistence type="predicted"/>
<gene>
    <name evidence="1" type="ORF">PMACD_LOCUS4276</name>
</gene>
<comment type="caution">
    <text evidence="1">The sequence shown here is derived from an EMBL/GenBank/DDBJ whole genome shotgun (WGS) entry which is preliminary data.</text>
</comment>
<sequence>MHQLMLNEEKHCGDRRLMALCTYWRPPQANISLSLSVIQYADTVRLTVMADARLTPLQTVPSKRWPTAIKRFNSQPG</sequence>
<organism evidence="1 2">
    <name type="scientific">Pieris macdunnoughi</name>
    <dbReference type="NCBI Taxonomy" id="345717"/>
    <lineage>
        <taxon>Eukaryota</taxon>
        <taxon>Metazoa</taxon>
        <taxon>Ecdysozoa</taxon>
        <taxon>Arthropoda</taxon>
        <taxon>Hexapoda</taxon>
        <taxon>Insecta</taxon>
        <taxon>Pterygota</taxon>
        <taxon>Neoptera</taxon>
        <taxon>Endopterygota</taxon>
        <taxon>Lepidoptera</taxon>
        <taxon>Glossata</taxon>
        <taxon>Ditrysia</taxon>
        <taxon>Papilionoidea</taxon>
        <taxon>Pieridae</taxon>
        <taxon>Pierinae</taxon>
        <taxon>Pieris</taxon>
    </lineage>
</organism>
<protein>
    <submittedName>
        <fullName evidence="1">Uncharacterized protein</fullName>
    </submittedName>
</protein>
<keyword evidence="2" id="KW-1185">Reference proteome</keyword>
<reference evidence="1" key="1">
    <citation type="submission" date="2021-02" db="EMBL/GenBank/DDBJ databases">
        <authorList>
            <person name="Steward A R."/>
        </authorList>
    </citation>
    <scope>NUCLEOTIDE SEQUENCE</scope>
</reference>
<evidence type="ECO:0000313" key="2">
    <source>
        <dbReference type="Proteomes" id="UP000663880"/>
    </source>
</evidence>
<dbReference type="Proteomes" id="UP000663880">
    <property type="component" value="Unassembled WGS sequence"/>
</dbReference>
<evidence type="ECO:0000313" key="1">
    <source>
        <dbReference type="EMBL" id="CAF4815149.1"/>
    </source>
</evidence>